<dbReference type="Proteomes" id="UP001165685">
    <property type="component" value="Unassembled WGS sequence"/>
</dbReference>
<dbReference type="SMART" id="SM00530">
    <property type="entry name" value="HTH_XRE"/>
    <property type="match status" value="1"/>
</dbReference>
<dbReference type="EMBL" id="JAQFWP010000024">
    <property type="protein sequence ID" value="MDA2805734.1"/>
    <property type="molecule type" value="Genomic_DNA"/>
</dbReference>
<dbReference type="Gene3D" id="1.10.260.40">
    <property type="entry name" value="lambda repressor-like DNA-binding domains"/>
    <property type="match status" value="1"/>
</dbReference>
<organism evidence="3 4">
    <name type="scientific">Nocardiopsis suaedae</name>
    <dbReference type="NCBI Taxonomy" id="3018444"/>
    <lineage>
        <taxon>Bacteria</taxon>
        <taxon>Bacillati</taxon>
        <taxon>Actinomycetota</taxon>
        <taxon>Actinomycetes</taxon>
        <taxon>Streptosporangiales</taxon>
        <taxon>Nocardiopsidaceae</taxon>
        <taxon>Nocardiopsis</taxon>
    </lineage>
</organism>
<comment type="caution">
    <text evidence="3">The sequence shown here is derived from an EMBL/GenBank/DDBJ whole genome shotgun (WGS) entry which is preliminary data.</text>
</comment>
<proteinExistence type="predicted"/>
<evidence type="ECO:0000259" key="2">
    <source>
        <dbReference type="PROSITE" id="PS50943"/>
    </source>
</evidence>
<feature type="domain" description="HTH cro/C1-type" evidence="2">
    <location>
        <begin position="9"/>
        <end position="64"/>
    </location>
</feature>
<name>A0ABT4TM05_9ACTN</name>
<protein>
    <submittedName>
        <fullName evidence="3">Helix-turn-helix transcriptional regulator</fullName>
    </submittedName>
</protein>
<dbReference type="PROSITE" id="PS50943">
    <property type="entry name" value="HTH_CROC1"/>
    <property type="match status" value="1"/>
</dbReference>
<evidence type="ECO:0000313" key="4">
    <source>
        <dbReference type="Proteomes" id="UP001165685"/>
    </source>
</evidence>
<dbReference type="InterPro" id="IPR001387">
    <property type="entry name" value="Cro/C1-type_HTH"/>
</dbReference>
<sequence>MASSIGALLRERRQEINVSQSDLAWLARVSRGTVSNLEREKGEAVSYIATSKVASALGVHNEGWRPEGGSLEPTVEAQLLRRMIACILEIRDGVEGAEGDRHAARRIADALTKFVDRFEDEDVFDVDDEARYARDELANAVAIRLDERRPADAAVISFFEDLGWSPDDRLLPQAEYVLENAASRTPESTFDVKRQGALRPERSSSSQSAIYEMLKHVQQRIDQLTEQHMKVVGAFQRLPLRVQHEIMNGTVADSSVTDIAGGTAVQLFMRKDETGVDLVHTILDLKSWEQISTLTQDVFEAANKRGVDLLTDPVAVFDVVQMLLLDYATSPDARDRLKQDNPERYEYLKKQYPDKFPD</sequence>
<accession>A0ABT4TM05</accession>
<feature type="region of interest" description="Disordered" evidence="1">
    <location>
        <begin position="335"/>
        <end position="358"/>
    </location>
</feature>
<reference evidence="3" key="1">
    <citation type="submission" date="2023-01" db="EMBL/GenBank/DDBJ databases">
        <title>Draft genome sequence of Nocardiopsis sp. LSu2-4 isolated from halophytes.</title>
        <authorList>
            <person name="Duangmal K."/>
            <person name="Chantavorakit T."/>
        </authorList>
    </citation>
    <scope>NUCLEOTIDE SEQUENCE</scope>
    <source>
        <strain evidence="3">LSu2-4</strain>
    </source>
</reference>
<keyword evidence="4" id="KW-1185">Reference proteome</keyword>
<evidence type="ECO:0000256" key="1">
    <source>
        <dbReference type="SAM" id="MobiDB-lite"/>
    </source>
</evidence>
<evidence type="ECO:0000313" key="3">
    <source>
        <dbReference type="EMBL" id="MDA2805734.1"/>
    </source>
</evidence>
<dbReference type="InterPro" id="IPR010982">
    <property type="entry name" value="Lambda_DNA-bd_dom_sf"/>
</dbReference>
<gene>
    <name evidence="3" type="ORF">O4U47_14540</name>
</gene>
<dbReference type="SUPFAM" id="SSF47413">
    <property type="entry name" value="lambda repressor-like DNA-binding domains"/>
    <property type="match status" value="1"/>
</dbReference>
<dbReference type="RefSeq" id="WP_270678387.1">
    <property type="nucleotide sequence ID" value="NZ_JAQFWP010000024.1"/>
</dbReference>
<dbReference type="CDD" id="cd00093">
    <property type="entry name" value="HTH_XRE"/>
    <property type="match status" value="1"/>
</dbReference>